<proteinExistence type="predicted"/>
<keyword evidence="2" id="KW-0812">Transmembrane</keyword>
<reference evidence="3 4" key="1">
    <citation type="submission" date="2020-07" db="EMBL/GenBank/DDBJ databases">
        <title>Sequencing the genomes of 1000 actinobacteria strains.</title>
        <authorList>
            <person name="Klenk H.-P."/>
        </authorList>
    </citation>
    <scope>NUCLEOTIDE SEQUENCE [LARGE SCALE GENOMIC DNA]</scope>
    <source>
        <strain evidence="3 4">DSM 44442</strain>
    </source>
</reference>
<keyword evidence="4" id="KW-1185">Reference proteome</keyword>
<dbReference type="AlphaFoldDB" id="A0A7Z0JA27"/>
<comment type="caution">
    <text evidence="3">The sequence shown here is derived from an EMBL/GenBank/DDBJ whole genome shotgun (WGS) entry which is preliminary data.</text>
</comment>
<accession>A0A7Z0JA27</accession>
<keyword evidence="2" id="KW-1133">Transmembrane helix</keyword>
<evidence type="ECO:0000313" key="3">
    <source>
        <dbReference type="EMBL" id="NYJ34681.1"/>
    </source>
</evidence>
<feature type="region of interest" description="Disordered" evidence="1">
    <location>
        <begin position="1"/>
        <end position="31"/>
    </location>
</feature>
<feature type="transmembrane region" description="Helical" evidence="2">
    <location>
        <begin position="168"/>
        <end position="194"/>
    </location>
</feature>
<feature type="transmembrane region" description="Helical" evidence="2">
    <location>
        <begin position="38"/>
        <end position="58"/>
    </location>
</feature>
<gene>
    <name evidence="3" type="ORF">HNR10_002562</name>
</gene>
<evidence type="ECO:0000256" key="2">
    <source>
        <dbReference type="SAM" id="Phobius"/>
    </source>
</evidence>
<dbReference type="Proteomes" id="UP000572051">
    <property type="component" value="Unassembled WGS sequence"/>
</dbReference>
<keyword evidence="2" id="KW-0472">Membrane</keyword>
<evidence type="ECO:0000256" key="1">
    <source>
        <dbReference type="SAM" id="MobiDB-lite"/>
    </source>
</evidence>
<organism evidence="3 4">
    <name type="scientific">Nocardiopsis aegyptia</name>
    <dbReference type="NCBI Taxonomy" id="220378"/>
    <lineage>
        <taxon>Bacteria</taxon>
        <taxon>Bacillati</taxon>
        <taxon>Actinomycetota</taxon>
        <taxon>Actinomycetes</taxon>
        <taxon>Streptosporangiales</taxon>
        <taxon>Nocardiopsidaceae</taxon>
        <taxon>Nocardiopsis</taxon>
    </lineage>
</organism>
<dbReference type="EMBL" id="JACCFS010000001">
    <property type="protein sequence ID" value="NYJ34681.1"/>
    <property type="molecule type" value="Genomic_DNA"/>
</dbReference>
<sequence length="206" mass="20941">MSIPHTPPHPGPVGLAEPAPAGPVGDPPGPVVRGRTRIGGLTIGTALLAGALLVAFGATAPSRTPEFIAQTDSTGTMTFEVHEREEGSWALYGNTEDALLCRHIAPSGATPPAEAGSGWRTDDGRWMLLGVLDTSEPGTHTFTCERERHGVFAVGGSDVVAATRDRRVLGVAGGVAVAGIGLLVGLGVVVSAAAARRRPAVAPAHE</sequence>
<feature type="compositionally biased region" description="Pro residues" evidence="1">
    <location>
        <begin position="1"/>
        <end position="11"/>
    </location>
</feature>
<protein>
    <submittedName>
        <fullName evidence="3">Uncharacterized protein</fullName>
    </submittedName>
</protein>
<evidence type="ECO:0000313" key="4">
    <source>
        <dbReference type="Proteomes" id="UP000572051"/>
    </source>
</evidence>
<name>A0A7Z0JA27_9ACTN</name>
<dbReference type="RefSeq" id="WP_179819775.1">
    <property type="nucleotide sequence ID" value="NZ_JACCFS010000001.1"/>
</dbReference>